<feature type="chain" id="PRO_5040254099" evidence="10">
    <location>
        <begin position="21"/>
        <end position="166"/>
    </location>
</feature>
<accession>A0A9P5D792</accession>
<keyword evidence="7 9" id="KW-1015">Disulfide bond</keyword>
<evidence type="ECO:0000256" key="3">
    <source>
        <dbReference type="ARBA" id="ARBA00010031"/>
    </source>
</evidence>
<comment type="similarity">
    <text evidence="3">Belongs to the RBT5 family.</text>
</comment>
<evidence type="ECO:0000259" key="11">
    <source>
        <dbReference type="PROSITE" id="PS52012"/>
    </source>
</evidence>
<evidence type="ECO:0000256" key="7">
    <source>
        <dbReference type="ARBA" id="ARBA00023157"/>
    </source>
</evidence>
<keyword evidence="9" id="KW-0479">Metal-binding</keyword>
<keyword evidence="5" id="KW-0325">Glycoprotein</keyword>
<dbReference type="AlphaFoldDB" id="A0A9P5D792"/>
<dbReference type="PROSITE" id="PS52012">
    <property type="entry name" value="CFEM"/>
    <property type="match status" value="1"/>
</dbReference>
<dbReference type="GO" id="GO:0005576">
    <property type="term" value="C:extracellular region"/>
    <property type="evidence" value="ECO:0007669"/>
    <property type="project" value="UniProtKB-SubCell"/>
</dbReference>
<evidence type="ECO:0000256" key="9">
    <source>
        <dbReference type="PROSITE-ProRule" id="PRU01356"/>
    </source>
</evidence>
<dbReference type="Proteomes" id="UP000749293">
    <property type="component" value="Unassembled WGS sequence"/>
</dbReference>
<evidence type="ECO:0000256" key="2">
    <source>
        <dbReference type="ARBA" id="ARBA00004613"/>
    </source>
</evidence>
<feature type="domain" description="CFEM" evidence="11">
    <location>
        <begin position="14"/>
        <end position="135"/>
    </location>
</feature>
<keyword evidence="9" id="KW-0349">Heme</keyword>
<dbReference type="EMBL" id="JAANYQ010000004">
    <property type="protein sequence ID" value="KAF4124294.1"/>
    <property type="molecule type" value="Genomic_DNA"/>
</dbReference>
<dbReference type="GeneID" id="55971188"/>
<keyword evidence="13" id="KW-1185">Reference proteome</keyword>
<keyword evidence="5" id="KW-0336">GPI-anchor</keyword>
<protein>
    <submittedName>
        <fullName evidence="12">CFEM domain</fullName>
    </submittedName>
</protein>
<feature type="disulfide bond" evidence="9">
    <location>
        <begin position="64"/>
        <end position="71"/>
    </location>
</feature>
<evidence type="ECO:0000256" key="6">
    <source>
        <dbReference type="ARBA" id="ARBA00022729"/>
    </source>
</evidence>
<reference evidence="12" key="1">
    <citation type="submission" date="2020-03" db="EMBL/GenBank/DDBJ databases">
        <title>Site-based positive gene gene selection in Geosmithia morbida across the United States reveals a broad range of putative effectors and factors for local host and environmental adapation.</title>
        <authorList>
            <person name="Onufrak A."/>
            <person name="Murdoch R.W."/>
            <person name="Gazis R."/>
            <person name="Huff M."/>
            <person name="Staton M."/>
            <person name="Klingeman W."/>
            <person name="Hadziabdic D."/>
        </authorList>
    </citation>
    <scope>NUCLEOTIDE SEQUENCE</scope>
    <source>
        <strain evidence="12">1262</strain>
    </source>
</reference>
<keyword evidence="4" id="KW-0964">Secreted</keyword>
<sequence>MKCITTLILFTLAASTTTTATTAAAAAAAAAAEDDANSTISELKSQLPKCPVACIPAGAQKVGCESTDHSCLCRNIQDMTDAVAPCLVDSGCSLDEMAETGSVTLEICKAAAAVGGENSTTIDFDENSETTSADTAQPIDGVASSIMSSGGRVMAVAAVVAGILKP</sequence>
<feature type="binding site" description="axial binding residue" evidence="9">
    <location>
        <position position="68"/>
    </location>
    <ligand>
        <name>heme</name>
        <dbReference type="ChEBI" id="CHEBI:30413"/>
    </ligand>
    <ligandPart>
        <name>Fe</name>
        <dbReference type="ChEBI" id="CHEBI:18248"/>
    </ligandPart>
</feature>
<dbReference type="Pfam" id="PF05730">
    <property type="entry name" value="CFEM"/>
    <property type="match status" value="1"/>
</dbReference>
<dbReference type="SMART" id="SM00747">
    <property type="entry name" value="CFEM"/>
    <property type="match status" value="1"/>
</dbReference>
<dbReference type="OrthoDB" id="3767534at2759"/>
<dbReference type="RefSeq" id="XP_035322946.1">
    <property type="nucleotide sequence ID" value="XM_035466934.1"/>
</dbReference>
<organism evidence="12 13">
    <name type="scientific">Geosmithia morbida</name>
    <dbReference type="NCBI Taxonomy" id="1094350"/>
    <lineage>
        <taxon>Eukaryota</taxon>
        <taxon>Fungi</taxon>
        <taxon>Dikarya</taxon>
        <taxon>Ascomycota</taxon>
        <taxon>Pezizomycotina</taxon>
        <taxon>Sordariomycetes</taxon>
        <taxon>Hypocreomycetidae</taxon>
        <taxon>Hypocreales</taxon>
        <taxon>Bionectriaceae</taxon>
        <taxon>Geosmithia</taxon>
    </lineage>
</organism>
<gene>
    <name evidence="12" type="ORF">GMORB2_4960</name>
</gene>
<evidence type="ECO:0000256" key="10">
    <source>
        <dbReference type="SAM" id="SignalP"/>
    </source>
</evidence>
<feature type="signal peptide" evidence="10">
    <location>
        <begin position="1"/>
        <end position="20"/>
    </location>
</feature>
<evidence type="ECO:0000256" key="8">
    <source>
        <dbReference type="ARBA" id="ARBA00023288"/>
    </source>
</evidence>
<evidence type="ECO:0000256" key="4">
    <source>
        <dbReference type="ARBA" id="ARBA00022525"/>
    </source>
</evidence>
<evidence type="ECO:0000256" key="1">
    <source>
        <dbReference type="ARBA" id="ARBA00004589"/>
    </source>
</evidence>
<keyword evidence="5" id="KW-0472">Membrane</keyword>
<evidence type="ECO:0000256" key="5">
    <source>
        <dbReference type="ARBA" id="ARBA00022622"/>
    </source>
</evidence>
<evidence type="ECO:0000313" key="13">
    <source>
        <dbReference type="Proteomes" id="UP000749293"/>
    </source>
</evidence>
<keyword evidence="8" id="KW-0449">Lipoprotein</keyword>
<keyword evidence="9" id="KW-0408">Iron</keyword>
<name>A0A9P5D792_9HYPO</name>
<comment type="subcellular location">
    <subcellularLocation>
        <location evidence="1">Membrane</location>
        <topology evidence="1">Lipid-anchor</topology>
        <topology evidence="1">GPI-anchor</topology>
    </subcellularLocation>
    <subcellularLocation>
        <location evidence="2">Secreted</location>
    </subcellularLocation>
</comment>
<comment type="caution">
    <text evidence="9">Lacks conserved residue(s) required for the propagation of feature annotation.</text>
</comment>
<dbReference type="GO" id="GO:0046872">
    <property type="term" value="F:metal ion binding"/>
    <property type="evidence" value="ECO:0007669"/>
    <property type="project" value="UniProtKB-UniRule"/>
</dbReference>
<evidence type="ECO:0000313" key="12">
    <source>
        <dbReference type="EMBL" id="KAF4124294.1"/>
    </source>
</evidence>
<comment type="caution">
    <text evidence="12">The sequence shown here is derived from an EMBL/GenBank/DDBJ whole genome shotgun (WGS) entry which is preliminary data.</text>
</comment>
<dbReference type="InterPro" id="IPR008427">
    <property type="entry name" value="Extracellular_membr_CFEM_dom"/>
</dbReference>
<dbReference type="GO" id="GO:0098552">
    <property type="term" value="C:side of membrane"/>
    <property type="evidence" value="ECO:0007669"/>
    <property type="project" value="UniProtKB-KW"/>
</dbReference>
<keyword evidence="6 10" id="KW-0732">Signal</keyword>
<proteinExistence type="inferred from homology"/>